<evidence type="ECO:0000313" key="3">
    <source>
        <dbReference type="Proteomes" id="UP000502665"/>
    </source>
</evidence>
<keyword evidence="3" id="KW-1185">Reference proteome</keyword>
<dbReference type="Proteomes" id="UP000502665">
    <property type="component" value="Chromosome"/>
</dbReference>
<reference evidence="2" key="1">
    <citation type="submission" date="2020-03" db="EMBL/GenBank/DDBJ databases">
        <title>Molecular networking-based the target discovery of potent antiproliferative macrolactams: 5/6/7/16 polycyclic ansamycins and glycosylated trienomycin from Streptomyces cacaoi subsp. asoensis.</title>
        <authorList>
            <person name="Liu L.-L."/>
        </authorList>
    </citation>
    <scope>NUCLEOTIDE SEQUENCE [LARGE SCALE GENOMIC DNA]</scope>
    <source>
        <strain evidence="2">H2S5</strain>
    </source>
</reference>
<accession>A0A6M4WS29</accession>
<keyword evidence="1" id="KW-0812">Transmembrane</keyword>
<sequence>MPTPSPAVRVMALAIAALSALVAALVAFIVLPYLGANILTATLSSCGAFVAVSAGTLHVLREFNLF</sequence>
<keyword evidence="1" id="KW-1133">Transmembrane helix</keyword>
<proteinExistence type="predicted"/>
<organism evidence="2 3">
    <name type="scientific">Streptomyces asoensis</name>
    <dbReference type="NCBI Taxonomy" id="249586"/>
    <lineage>
        <taxon>Bacteria</taxon>
        <taxon>Bacillati</taxon>
        <taxon>Actinomycetota</taxon>
        <taxon>Actinomycetes</taxon>
        <taxon>Kitasatosporales</taxon>
        <taxon>Streptomycetaceae</taxon>
        <taxon>Streptomyces</taxon>
    </lineage>
</organism>
<dbReference type="AlphaFoldDB" id="A0A6M4WS29"/>
<protein>
    <submittedName>
        <fullName evidence="2">Uncharacterized protein</fullName>
    </submittedName>
</protein>
<dbReference type="EMBL" id="CP049838">
    <property type="protein sequence ID" value="QJT03357.1"/>
    <property type="molecule type" value="Genomic_DNA"/>
</dbReference>
<feature type="transmembrane region" description="Helical" evidence="1">
    <location>
        <begin position="41"/>
        <end position="60"/>
    </location>
</feature>
<feature type="transmembrane region" description="Helical" evidence="1">
    <location>
        <begin position="12"/>
        <end position="35"/>
    </location>
</feature>
<name>A0A6M4WS29_9ACTN</name>
<evidence type="ECO:0000256" key="1">
    <source>
        <dbReference type="SAM" id="Phobius"/>
    </source>
</evidence>
<keyword evidence="1" id="KW-0472">Membrane</keyword>
<evidence type="ECO:0000313" key="2">
    <source>
        <dbReference type="EMBL" id="QJT03357.1"/>
    </source>
</evidence>
<dbReference type="RefSeq" id="WP_171398811.1">
    <property type="nucleotide sequence ID" value="NZ_CP049838.1"/>
</dbReference>
<gene>
    <name evidence="2" type="ORF">G9272_26305</name>
</gene>